<dbReference type="SUPFAM" id="SSF52210">
    <property type="entry name" value="Succinyl-CoA synthetase domains"/>
    <property type="match status" value="1"/>
</dbReference>
<dbReference type="Gene3D" id="3.30.470.20">
    <property type="entry name" value="ATP-grasp fold, B domain"/>
    <property type="match status" value="1"/>
</dbReference>
<feature type="domain" description="ATP-grasp" evidence="4">
    <location>
        <begin position="217"/>
        <end position="253"/>
    </location>
</feature>
<comment type="caution">
    <text evidence="5">The sequence shown here is derived from an EMBL/GenBank/DDBJ whole genome shotgun (WGS) entry which is preliminary data.</text>
</comment>
<evidence type="ECO:0000256" key="2">
    <source>
        <dbReference type="ARBA" id="ARBA00022741"/>
    </source>
</evidence>
<evidence type="ECO:0000313" key="5">
    <source>
        <dbReference type="EMBL" id="GAF69496.1"/>
    </source>
</evidence>
<dbReference type="InterPro" id="IPR011761">
    <property type="entry name" value="ATP-grasp"/>
</dbReference>
<protein>
    <recommendedName>
        <fullName evidence="4">ATP-grasp domain-containing protein</fullName>
    </recommendedName>
</protein>
<feature type="non-terminal residue" evidence="5">
    <location>
        <position position="352"/>
    </location>
</feature>
<dbReference type="PANTHER" id="PTHR43334">
    <property type="entry name" value="ACETATE--COA LIGASE [ADP-FORMING]"/>
    <property type="match status" value="1"/>
</dbReference>
<dbReference type="SUPFAM" id="SSF56059">
    <property type="entry name" value="Glutathione synthetase ATP-binding domain-like"/>
    <property type="match status" value="1"/>
</dbReference>
<dbReference type="GO" id="GO:0046872">
    <property type="term" value="F:metal ion binding"/>
    <property type="evidence" value="ECO:0007669"/>
    <property type="project" value="InterPro"/>
</dbReference>
<keyword evidence="2" id="KW-0547">Nucleotide-binding</keyword>
<dbReference type="Pfam" id="PF13549">
    <property type="entry name" value="ATP-grasp_5"/>
    <property type="match status" value="1"/>
</dbReference>
<dbReference type="PANTHER" id="PTHR43334:SF1">
    <property type="entry name" value="3-HYDROXYPROPIONATE--COA LIGASE [ADP-FORMING]"/>
    <property type="match status" value="1"/>
</dbReference>
<feature type="non-terminal residue" evidence="5">
    <location>
        <position position="1"/>
    </location>
</feature>
<keyword evidence="3" id="KW-0067">ATP-binding</keyword>
<reference evidence="5" key="1">
    <citation type="journal article" date="2014" name="Front. Microbiol.">
        <title>High frequency of phylogenetically diverse reductive dehalogenase-homologous genes in deep subseafloor sedimentary metagenomes.</title>
        <authorList>
            <person name="Kawai M."/>
            <person name="Futagami T."/>
            <person name="Toyoda A."/>
            <person name="Takaki Y."/>
            <person name="Nishi S."/>
            <person name="Hori S."/>
            <person name="Arai W."/>
            <person name="Tsubouchi T."/>
            <person name="Morono Y."/>
            <person name="Uchiyama I."/>
            <person name="Ito T."/>
            <person name="Fujiyama A."/>
            <person name="Inagaki F."/>
            <person name="Takami H."/>
        </authorList>
    </citation>
    <scope>NUCLEOTIDE SEQUENCE</scope>
    <source>
        <strain evidence="5">Expedition CK06-06</strain>
    </source>
</reference>
<evidence type="ECO:0000256" key="1">
    <source>
        <dbReference type="ARBA" id="ARBA00022598"/>
    </source>
</evidence>
<proteinExistence type="predicted"/>
<dbReference type="EMBL" id="BARS01009073">
    <property type="protein sequence ID" value="GAF69496.1"/>
    <property type="molecule type" value="Genomic_DNA"/>
</dbReference>
<dbReference type="Gene3D" id="3.40.50.261">
    <property type="entry name" value="Succinyl-CoA synthetase domains"/>
    <property type="match status" value="1"/>
</dbReference>
<dbReference type="InterPro" id="IPR051538">
    <property type="entry name" value="Acyl-CoA_Synth/Transferase"/>
</dbReference>
<evidence type="ECO:0000256" key="3">
    <source>
        <dbReference type="ARBA" id="ARBA00022840"/>
    </source>
</evidence>
<accession>X0S2R2</accession>
<dbReference type="PROSITE" id="PS50975">
    <property type="entry name" value="ATP_GRASP"/>
    <property type="match status" value="1"/>
</dbReference>
<dbReference type="FunFam" id="3.30.1490.20:FF:000020">
    <property type="entry name" value="Protein lysine acetyltransferase"/>
    <property type="match status" value="1"/>
</dbReference>
<evidence type="ECO:0000259" key="4">
    <source>
        <dbReference type="PROSITE" id="PS50975"/>
    </source>
</evidence>
<dbReference type="InterPro" id="IPR016102">
    <property type="entry name" value="Succinyl-CoA_synth-like"/>
</dbReference>
<name>X0S2R2_9ZZZZ</name>
<dbReference type="GO" id="GO:0005524">
    <property type="term" value="F:ATP binding"/>
    <property type="evidence" value="ECO:0007669"/>
    <property type="project" value="UniProtKB-KW"/>
</dbReference>
<organism evidence="5">
    <name type="scientific">marine sediment metagenome</name>
    <dbReference type="NCBI Taxonomy" id="412755"/>
    <lineage>
        <taxon>unclassified sequences</taxon>
        <taxon>metagenomes</taxon>
        <taxon>ecological metagenomes</taxon>
    </lineage>
</organism>
<keyword evidence="1" id="KW-0436">Ligase</keyword>
<dbReference type="AlphaFoldDB" id="X0S2R2"/>
<sequence length="352" mass="38660">AEVLSNCPLPRGNRVAILSEGGGDNSIAADNAETYGMEVPVLSQETQEKMKPFLLQGMPASNPIDYGGTAEENPHMITECVKVCMEDDQVDGIYITGFFGGFKDIIAPHVAELEEQTSRDLVDLVKEHKKPLVVHTSFARGQIKSLDMLKEAGVPVMESSDRSTQCMSALMKFAMNRDKISRMHIPEGEPREQPAVKAIFKQAKEENRSNLLETESRDLLKEYGIPLPEAELACDCEKAVEVARKISSPLAMKVVSPDIIHKSDAGGIKLDLKNEKDVEKAFEEIVENACKLTTKERVIGTLISPMVAKGQECIIGMIRDPQFGPVIMFGLGGIFVEVLKDVSFRVAPLAEE</sequence>
<dbReference type="GO" id="GO:0016874">
    <property type="term" value="F:ligase activity"/>
    <property type="evidence" value="ECO:0007669"/>
    <property type="project" value="UniProtKB-KW"/>
</dbReference>
<gene>
    <name evidence="5" type="ORF">S01H1_17147</name>
</gene>